<dbReference type="InterPro" id="IPR004888">
    <property type="entry name" value="Glycoside_hydrolase_63"/>
</dbReference>
<keyword evidence="6" id="KW-0735">Signal-anchor</keyword>
<name>A0A1X2HBB0_SYNRA</name>
<evidence type="ECO:0000259" key="14">
    <source>
        <dbReference type="Pfam" id="PF16923"/>
    </source>
</evidence>
<dbReference type="AlphaFoldDB" id="A0A1X2HBB0"/>
<evidence type="ECO:0000259" key="13">
    <source>
        <dbReference type="Pfam" id="PF03200"/>
    </source>
</evidence>
<evidence type="ECO:0000256" key="5">
    <source>
        <dbReference type="ARBA" id="ARBA00022824"/>
    </source>
</evidence>
<dbReference type="PANTHER" id="PTHR10412">
    <property type="entry name" value="MANNOSYL-OLIGOSACCHARIDE GLUCOSIDASE"/>
    <property type="match status" value="1"/>
</dbReference>
<evidence type="ECO:0000313" key="15">
    <source>
        <dbReference type="EMBL" id="ORY95939.1"/>
    </source>
</evidence>
<evidence type="ECO:0000256" key="9">
    <source>
        <dbReference type="ARBA" id="ARBA00023180"/>
    </source>
</evidence>
<dbReference type="EC" id="3.2.1.106" evidence="11 12"/>
<dbReference type="GO" id="GO:0005789">
    <property type="term" value="C:endoplasmic reticulum membrane"/>
    <property type="evidence" value="ECO:0007669"/>
    <property type="project" value="UniProtKB-SubCell"/>
</dbReference>
<evidence type="ECO:0000256" key="11">
    <source>
        <dbReference type="ARBA" id="ARBA00038888"/>
    </source>
</evidence>
<evidence type="ECO:0000256" key="4">
    <source>
        <dbReference type="ARBA" id="ARBA00022801"/>
    </source>
</evidence>
<dbReference type="Pfam" id="PF16923">
    <property type="entry name" value="Glyco_hydro_63N"/>
    <property type="match status" value="1"/>
</dbReference>
<dbReference type="OMA" id="IHLDLRC"/>
<keyword evidence="10 12" id="KW-0326">Glycosidase</keyword>
<comment type="catalytic activity">
    <reaction evidence="12">
        <text>N(4)-(alpha-D-Glc-(1-&gt;2)-alpha-D-Glc-(1-&gt;3)-alpha-D-Glc-(1-&gt;3)-alpha-D-Man-(1-&gt;2)-alpha-D-Man-(1-&gt;2)-alpha-D-Man-(1-&gt;3)-[alpha-D-Man-(1-&gt;2)-alpha-D-Man-(1-&gt;3)-[alpha-D-Man-(1-&gt;2)-alpha-D-Man-(1-&gt;6)]-alpha-D-Man-(1-&gt;6)]-beta-D-Man-(1-&gt;4)-beta-D-GlcNAc-(1-&gt;4)-beta-D-GlcNAc)-L-asparaginyl-[protein] + H2O = N(4)-(alpha-D-Glc-(1-&gt;3)-alpha-D-Glc-(1-&gt;3)-alpha-D-Man-(1-&gt;2)-alpha-D-Man-(1-&gt;2)-alpha-D-Man-(1-&gt;3)-[alpha-D-Man-(1-&gt;2)-alpha-D-Man-(1-&gt;3)-[alpha-D-Man-(1-&gt;2)-alpha-D-Man-(1-&gt;6)]-alpha-D-Man-(1-&gt;6)]-beta-D-Man-(1-&gt;4)-beta-D-GlcNAc-(1-&gt;4)-beta-D-GlcNAc)-L-asparaginyl-[protein] + beta-D-glucose</text>
        <dbReference type="Rhea" id="RHEA:55988"/>
        <dbReference type="Rhea" id="RHEA-COMP:12806"/>
        <dbReference type="Rhea" id="RHEA-COMP:14355"/>
        <dbReference type="ChEBI" id="CHEBI:15377"/>
        <dbReference type="ChEBI" id="CHEBI:15903"/>
        <dbReference type="ChEBI" id="CHEBI:59082"/>
        <dbReference type="ChEBI" id="CHEBI:132537"/>
        <dbReference type="EC" id="3.2.1.106"/>
    </reaction>
</comment>
<dbReference type="GO" id="GO:0006487">
    <property type="term" value="P:protein N-linked glycosylation"/>
    <property type="evidence" value="ECO:0007669"/>
    <property type="project" value="UniProtKB-UniRule"/>
</dbReference>
<protein>
    <recommendedName>
        <fullName evidence="11 12">Mannosyl-oligosaccharide glucosidase</fullName>
        <ecNumber evidence="11 12">3.2.1.106</ecNumber>
    </recommendedName>
</protein>
<evidence type="ECO:0000256" key="7">
    <source>
        <dbReference type="ARBA" id="ARBA00022989"/>
    </source>
</evidence>
<dbReference type="OrthoDB" id="410058at2759"/>
<evidence type="ECO:0000256" key="3">
    <source>
        <dbReference type="ARBA" id="ARBA00022692"/>
    </source>
</evidence>
<keyword evidence="4 12" id="KW-0378">Hydrolase</keyword>
<keyword evidence="7" id="KW-1133">Transmembrane helix</keyword>
<feature type="domain" description="Glycosyl hydrolase family 63 C-terminal" evidence="13">
    <location>
        <begin position="226"/>
        <end position="724"/>
    </location>
</feature>
<reference evidence="15 16" key="1">
    <citation type="submission" date="2016-07" db="EMBL/GenBank/DDBJ databases">
        <title>Pervasive Adenine N6-methylation of Active Genes in Fungi.</title>
        <authorList>
            <consortium name="DOE Joint Genome Institute"/>
            <person name="Mondo S.J."/>
            <person name="Dannebaum R.O."/>
            <person name="Kuo R.C."/>
            <person name="Labutti K."/>
            <person name="Haridas S."/>
            <person name="Kuo A."/>
            <person name="Salamov A."/>
            <person name="Ahrendt S.R."/>
            <person name="Lipzen A."/>
            <person name="Sullivan W."/>
            <person name="Andreopoulos W.B."/>
            <person name="Clum A."/>
            <person name="Lindquist E."/>
            <person name="Daum C."/>
            <person name="Ramamoorthy G.K."/>
            <person name="Gryganskyi A."/>
            <person name="Culley D."/>
            <person name="Magnuson J.K."/>
            <person name="James T.Y."/>
            <person name="O'Malley M.A."/>
            <person name="Stajich J.E."/>
            <person name="Spatafora J.W."/>
            <person name="Visel A."/>
            <person name="Grigoriev I.V."/>
        </authorList>
    </citation>
    <scope>NUCLEOTIDE SEQUENCE [LARGE SCALE GENOMIC DNA]</scope>
    <source>
        <strain evidence="15 16">NRRL 2496</strain>
    </source>
</reference>
<feature type="domain" description="Glycosyl hydrolase family 63 N-terminal" evidence="14">
    <location>
        <begin position="1"/>
        <end position="139"/>
    </location>
</feature>
<dbReference type="FunCoup" id="A0A1X2HBB0">
    <property type="interactions" value="454"/>
</dbReference>
<evidence type="ECO:0000256" key="6">
    <source>
        <dbReference type="ARBA" id="ARBA00022968"/>
    </source>
</evidence>
<evidence type="ECO:0000313" key="16">
    <source>
        <dbReference type="Proteomes" id="UP000242180"/>
    </source>
</evidence>
<comment type="similarity">
    <text evidence="2 12">Belongs to the glycosyl hydrolase 63 family.</text>
</comment>
<dbReference type="InParanoid" id="A0A1X2HBB0"/>
<gene>
    <name evidence="15" type="ORF">BCR43DRAFT_441748</name>
</gene>
<keyword evidence="5 12" id="KW-0256">Endoplasmic reticulum</keyword>
<evidence type="ECO:0000256" key="12">
    <source>
        <dbReference type="RuleBase" id="RU368089"/>
    </source>
</evidence>
<dbReference type="Gene3D" id="1.50.10.10">
    <property type="match status" value="1"/>
</dbReference>
<dbReference type="InterPro" id="IPR031335">
    <property type="entry name" value="Glyco_hydro_63_C"/>
</dbReference>
<dbReference type="EMBL" id="MCGN01000006">
    <property type="protein sequence ID" value="ORY95939.1"/>
    <property type="molecule type" value="Genomic_DNA"/>
</dbReference>
<dbReference type="Proteomes" id="UP000242180">
    <property type="component" value="Unassembled WGS sequence"/>
</dbReference>
<evidence type="ECO:0000256" key="1">
    <source>
        <dbReference type="ARBA" id="ARBA00004648"/>
    </source>
</evidence>
<dbReference type="InterPro" id="IPR031631">
    <property type="entry name" value="Glyco_hydro_63N"/>
</dbReference>
<dbReference type="GO" id="GO:0009311">
    <property type="term" value="P:oligosaccharide metabolic process"/>
    <property type="evidence" value="ECO:0007669"/>
    <property type="project" value="UniProtKB-UniRule"/>
</dbReference>
<keyword evidence="3" id="KW-0812">Transmembrane</keyword>
<comment type="subcellular location">
    <subcellularLocation>
        <location evidence="1 12">Endoplasmic reticulum membrane</location>
        <topology evidence="1 12">Single-pass type II membrane protein</topology>
    </subcellularLocation>
</comment>
<dbReference type="Pfam" id="PF03200">
    <property type="entry name" value="Glyco_hydro_63"/>
    <property type="match status" value="1"/>
</dbReference>
<dbReference type="InterPro" id="IPR008928">
    <property type="entry name" value="6-hairpin_glycosidase_sf"/>
</dbReference>
<comment type="function">
    <text evidence="12">Cleaves the distal alpha 1,2-linked glucose residue from the Glc(3)Man(9)GlcNAc(2) oligosaccharide precursor.</text>
</comment>
<proteinExistence type="inferred from homology"/>
<keyword evidence="8" id="KW-0472">Membrane</keyword>
<organism evidence="15 16">
    <name type="scientific">Syncephalastrum racemosum</name>
    <name type="common">Filamentous fungus</name>
    <dbReference type="NCBI Taxonomy" id="13706"/>
    <lineage>
        <taxon>Eukaryota</taxon>
        <taxon>Fungi</taxon>
        <taxon>Fungi incertae sedis</taxon>
        <taxon>Mucoromycota</taxon>
        <taxon>Mucoromycotina</taxon>
        <taxon>Mucoromycetes</taxon>
        <taxon>Mucorales</taxon>
        <taxon>Syncephalastraceae</taxon>
        <taxon>Syncephalastrum</taxon>
    </lineage>
</organism>
<dbReference type="SUPFAM" id="SSF48208">
    <property type="entry name" value="Six-hairpin glycosidases"/>
    <property type="match status" value="1"/>
</dbReference>
<comment type="caution">
    <text evidence="15">The sequence shown here is derived from an EMBL/GenBank/DDBJ whole genome shotgun (WGS) entry which is preliminary data.</text>
</comment>
<dbReference type="InterPro" id="IPR012341">
    <property type="entry name" value="6hp_glycosidase-like_sf"/>
</dbReference>
<dbReference type="STRING" id="13706.A0A1X2HBB0"/>
<evidence type="ECO:0000256" key="10">
    <source>
        <dbReference type="ARBA" id="ARBA00023295"/>
    </source>
</evidence>
<keyword evidence="9" id="KW-0325">Glycoprotein</keyword>
<evidence type="ECO:0000256" key="8">
    <source>
        <dbReference type="ARBA" id="ARBA00023136"/>
    </source>
</evidence>
<dbReference type="PANTHER" id="PTHR10412:SF11">
    <property type="entry name" value="MANNOSYL-OLIGOSACCHARIDE GLUCOSIDASE"/>
    <property type="match status" value="1"/>
</dbReference>
<dbReference type="Gene3D" id="2.70.98.110">
    <property type="entry name" value="Glycosyl hydrolase family 63, N-terminal domain"/>
    <property type="match status" value="1"/>
</dbReference>
<dbReference type="GO" id="GO:0004573">
    <property type="term" value="F:Glc3Man9GlcNAc2 oligosaccharide glucosidase activity"/>
    <property type="evidence" value="ECO:0007669"/>
    <property type="project" value="UniProtKB-UniRule"/>
</dbReference>
<evidence type="ECO:0000256" key="2">
    <source>
        <dbReference type="ARBA" id="ARBA00010833"/>
    </source>
</evidence>
<sequence>MWFDASIVQGFQRVRHTCDQGDRLNGYGYHKHDGRDFASQKIKDGESNIEITTEFIKVPGGKHGGDWGVRIRGEPINPNVPTITSVFFYLGLEGDGSMDIVSPVSKKGLKSPVILEGDTPDLGDFEFQVVDGPLNESPGQGPDQDLSRTQWVDIILPRLLEATKARLTPGSEQLSLEKPYLYFTLENKLAEEDDEVANLYAFQKVFKGGFQFDVLFRSKSGPNGMTSESLGQKLAQKAEQFDTDFENTFHLREKGFKEQEVELGQFLLSNLLGGVGYYYGSSVVDRSHPPMEDEENFSDVPVRPERTKPHGIFTASPSRPFFPRGFFWDEGFHQLLIGKWDNDLSLDIIKHWISLIDENGWIEREQILGDEARSRVPAEFQTQFPHYANPPTLYLAIKRYVDRLGQHHGHAIEHSEKQVTMTSMDDPRVLKNMRLENPVLAKAWLGAVYPKLRLNWQWFRSTQRGHLARFGRTASNQEAYRWRGRTPDHTLTSGFDDYPRGEPPNVGELHADLLSWMAFATRLLKDISSQLGPEYADDVKEYASIEKDMLQNLEDLHWNEEQQAFCDQTIDEEGKPVHVCHKGYPSLLPLCLGLLPADSPKLKAILDDIEDEKQLWSPYGLRSLSASDEFYNTGEIYWRGPIWININYLTLQSLYNNYMHVDGPYRERATSIYTALRKNLISTVYKDYRATGFVWEQYSDETGKGQRSHPFTGWTSLILLIMAEEYS</sequence>
<keyword evidence="16" id="KW-1185">Reference proteome</keyword>
<dbReference type="InterPro" id="IPR038518">
    <property type="entry name" value="Glyco_hydro_63N_sf"/>
</dbReference>
<accession>A0A1X2HBB0</accession>